<evidence type="ECO:0000259" key="9">
    <source>
        <dbReference type="Pfam" id="PF04552"/>
    </source>
</evidence>
<feature type="domain" description="RNA polymerase sigma factor 54 DNA-binding" evidence="9">
    <location>
        <begin position="318"/>
        <end position="478"/>
    </location>
</feature>
<evidence type="ECO:0000313" key="11">
    <source>
        <dbReference type="EMBL" id="HJF65732.1"/>
    </source>
</evidence>
<accession>A0A9D3A1K8</accession>
<evidence type="ECO:0000256" key="5">
    <source>
        <dbReference type="ARBA" id="ARBA00023015"/>
    </source>
</evidence>
<dbReference type="Pfam" id="PF00309">
    <property type="entry name" value="Sigma54_AID"/>
    <property type="match status" value="1"/>
</dbReference>
<feature type="domain" description="RNA polymerase sigma factor 54 core-binding" evidence="10">
    <location>
        <begin position="120"/>
        <end position="303"/>
    </location>
</feature>
<protein>
    <submittedName>
        <fullName evidence="11">RNA polymerase factor sigma-54</fullName>
    </submittedName>
</protein>
<keyword evidence="5" id="KW-0805">Transcription regulation</keyword>
<name>A0A9D3A1K8_9ACTN</name>
<dbReference type="EMBL" id="DYWI01000121">
    <property type="protein sequence ID" value="HJF65732.1"/>
    <property type="molecule type" value="Genomic_DNA"/>
</dbReference>
<dbReference type="InterPro" id="IPR000394">
    <property type="entry name" value="RNA_pol_sigma_54"/>
</dbReference>
<dbReference type="InterPro" id="IPR038709">
    <property type="entry name" value="RpoN_core-bd_sf"/>
</dbReference>
<dbReference type="GO" id="GO:0003677">
    <property type="term" value="F:DNA binding"/>
    <property type="evidence" value="ECO:0007669"/>
    <property type="project" value="UniProtKB-KW"/>
</dbReference>
<sequence length="487" mass="54054">MAKASLEMQASSRATVKAKTKTTLAPMALQGLEILSLPVSSLPDYISKAAEANPLLEVNYDDNLLAFAEMPSEDSYEDMLEQTERADNQELSELRRKHAEGRLPGLVGDWDFSRIQDDCIETETLREYLHLQASCLGLPHDAAALVEAIIEGISDDGYYTGDVGVVAFEHGVELADVDRALEIVQGMQPAGVGARSLSECLELQIDARDPNRDALTALVRDHLQDLAENRLGHLAKTLGVGMGDMLEFKRIVLEMNPRPGAAFYQKADARYIVPDLIVQRHGARLTVEVAGALERCLTLNADYVSLMESKGLDVATRTYLAEKREEADRLLRNLDHRSRTLERFGAFLVERQFKFFLMGGGALAPMNMQQAADALGVHVSTISRTVQGKYVQTPWGTFPLKMFFTRALPRSDAGEGGGVSSFEIKQMIKRIVEEEDKQRPLSDAKITEALNERGVEIKRRTVAKYRESLGIESQARRRWTVQTGADD</sequence>
<dbReference type="Gene3D" id="1.10.10.1330">
    <property type="entry name" value="RNA polymerase sigma-54 factor, core-binding domain"/>
    <property type="match status" value="1"/>
</dbReference>
<dbReference type="GO" id="GO:0006352">
    <property type="term" value="P:DNA-templated transcription initiation"/>
    <property type="evidence" value="ECO:0007669"/>
    <property type="project" value="InterPro"/>
</dbReference>
<reference evidence="11" key="2">
    <citation type="submission" date="2021-09" db="EMBL/GenBank/DDBJ databases">
        <authorList>
            <person name="Gilroy R."/>
        </authorList>
    </citation>
    <scope>NUCLEOTIDE SEQUENCE</scope>
    <source>
        <strain evidence="11">ChiGjej6B6-11269</strain>
    </source>
</reference>
<proteinExistence type="inferred from homology"/>
<dbReference type="Gene3D" id="1.10.10.60">
    <property type="entry name" value="Homeodomain-like"/>
    <property type="match status" value="1"/>
</dbReference>
<dbReference type="PROSITE" id="PS50044">
    <property type="entry name" value="SIGMA54_3"/>
    <property type="match status" value="1"/>
</dbReference>
<evidence type="ECO:0000256" key="8">
    <source>
        <dbReference type="ARBA" id="ARBA00023163"/>
    </source>
</evidence>
<organism evidence="11 12">
    <name type="scientific">Slackia equolifaciens</name>
    <dbReference type="NCBI Taxonomy" id="498718"/>
    <lineage>
        <taxon>Bacteria</taxon>
        <taxon>Bacillati</taxon>
        <taxon>Actinomycetota</taxon>
        <taxon>Coriobacteriia</taxon>
        <taxon>Eggerthellales</taxon>
        <taxon>Eggerthellaceae</taxon>
        <taxon>Slackia</taxon>
    </lineage>
</organism>
<keyword evidence="3" id="KW-0808">Transferase</keyword>
<dbReference type="GO" id="GO:0000428">
    <property type="term" value="C:DNA-directed RNA polymerase complex"/>
    <property type="evidence" value="ECO:0007669"/>
    <property type="project" value="UniProtKB-KW"/>
</dbReference>
<evidence type="ECO:0000256" key="7">
    <source>
        <dbReference type="ARBA" id="ARBA00023125"/>
    </source>
</evidence>
<keyword evidence="7" id="KW-0238">DNA-binding</keyword>
<dbReference type="GO" id="GO:0016779">
    <property type="term" value="F:nucleotidyltransferase activity"/>
    <property type="evidence" value="ECO:0007669"/>
    <property type="project" value="UniProtKB-KW"/>
</dbReference>
<reference evidence="11" key="1">
    <citation type="journal article" date="2021" name="PeerJ">
        <title>Extensive microbial diversity within the chicken gut microbiome revealed by metagenomics and culture.</title>
        <authorList>
            <person name="Gilroy R."/>
            <person name="Ravi A."/>
            <person name="Getino M."/>
            <person name="Pursley I."/>
            <person name="Horton D.L."/>
            <person name="Alikhan N.F."/>
            <person name="Baker D."/>
            <person name="Gharbi K."/>
            <person name="Hall N."/>
            <person name="Watson M."/>
            <person name="Adriaenssens E.M."/>
            <person name="Foster-Nyarko E."/>
            <person name="Jarju S."/>
            <person name="Secka A."/>
            <person name="Antonio M."/>
            <person name="Oren A."/>
            <person name="Chaudhuri R.R."/>
            <person name="La Ragione R."/>
            <person name="Hildebrand F."/>
            <person name="Pallen M.J."/>
        </authorList>
    </citation>
    <scope>NUCLEOTIDE SEQUENCE</scope>
    <source>
        <strain evidence="11">ChiGjej6B6-11269</strain>
    </source>
</reference>
<dbReference type="Proteomes" id="UP000786989">
    <property type="component" value="Unassembled WGS sequence"/>
</dbReference>
<evidence type="ECO:0000259" key="10">
    <source>
        <dbReference type="Pfam" id="PF04963"/>
    </source>
</evidence>
<dbReference type="Pfam" id="PF04552">
    <property type="entry name" value="Sigma54_DBD"/>
    <property type="match status" value="1"/>
</dbReference>
<dbReference type="GO" id="GO:0001216">
    <property type="term" value="F:DNA-binding transcription activator activity"/>
    <property type="evidence" value="ECO:0007669"/>
    <property type="project" value="InterPro"/>
</dbReference>
<dbReference type="PANTHER" id="PTHR32248:SF4">
    <property type="entry name" value="RNA POLYMERASE SIGMA-54 FACTOR"/>
    <property type="match status" value="1"/>
</dbReference>
<dbReference type="InterPro" id="IPR007634">
    <property type="entry name" value="RNA_pol_sigma_54_DNA-bd"/>
</dbReference>
<keyword evidence="4" id="KW-0548">Nucleotidyltransferase</keyword>
<evidence type="ECO:0000256" key="6">
    <source>
        <dbReference type="ARBA" id="ARBA00023082"/>
    </source>
</evidence>
<evidence type="ECO:0000256" key="4">
    <source>
        <dbReference type="ARBA" id="ARBA00022695"/>
    </source>
</evidence>
<dbReference type="NCBIfam" id="TIGR02395">
    <property type="entry name" value="rpoN_sigma"/>
    <property type="match status" value="1"/>
</dbReference>
<keyword evidence="2" id="KW-0240">DNA-directed RNA polymerase</keyword>
<dbReference type="AlphaFoldDB" id="A0A9D3A1K8"/>
<gene>
    <name evidence="11" type="primary">rpoN</name>
    <name evidence="11" type="ORF">K8U77_06420</name>
</gene>
<evidence type="ECO:0000256" key="1">
    <source>
        <dbReference type="ARBA" id="ARBA00008798"/>
    </source>
</evidence>
<evidence type="ECO:0000256" key="3">
    <source>
        <dbReference type="ARBA" id="ARBA00022679"/>
    </source>
</evidence>
<keyword evidence="8" id="KW-0804">Transcription</keyword>
<dbReference type="PRINTS" id="PR00045">
    <property type="entry name" value="SIGMA54FCT"/>
</dbReference>
<evidence type="ECO:0000256" key="2">
    <source>
        <dbReference type="ARBA" id="ARBA00022478"/>
    </source>
</evidence>
<dbReference type="PROSITE" id="PS00718">
    <property type="entry name" value="SIGMA54_2"/>
    <property type="match status" value="1"/>
</dbReference>
<dbReference type="Pfam" id="PF04963">
    <property type="entry name" value="Sigma54_CBD"/>
    <property type="match status" value="1"/>
</dbReference>
<evidence type="ECO:0000313" key="12">
    <source>
        <dbReference type="Proteomes" id="UP000786989"/>
    </source>
</evidence>
<comment type="caution">
    <text evidence="11">The sequence shown here is derived from an EMBL/GenBank/DDBJ whole genome shotgun (WGS) entry which is preliminary data.</text>
</comment>
<dbReference type="PIRSF" id="PIRSF000774">
    <property type="entry name" value="RpoN"/>
    <property type="match status" value="1"/>
</dbReference>
<dbReference type="PANTHER" id="PTHR32248">
    <property type="entry name" value="RNA POLYMERASE SIGMA-54 FACTOR"/>
    <property type="match status" value="1"/>
</dbReference>
<comment type="similarity">
    <text evidence="1">Belongs to the sigma-54 factor family.</text>
</comment>
<dbReference type="GO" id="GO:0016987">
    <property type="term" value="F:sigma factor activity"/>
    <property type="evidence" value="ECO:0007669"/>
    <property type="project" value="UniProtKB-KW"/>
</dbReference>
<keyword evidence="6" id="KW-0731">Sigma factor</keyword>
<dbReference type="InterPro" id="IPR007046">
    <property type="entry name" value="RNA_pol_sigma_54_core-bd"/>
</dbReference>